<protein>
    <submittedName>
        <fullName evidence="6">Methyltransferase family protein</fullName>
    </submittedName>
</protein>
<dbReference type="SUPFAM" id="SSF53335">
    <property type="entry name" value="S-adenosyl-L-methionine-dependent methyltransferases"/>
    <property type="match status" value="1"/>
</dbReference>
<organism evidence="6 7">
    <name type="scientific">Kribbella orskensis</name>
    <dbReference type="NCBI Taxonomy" id="2512216"/>
    <lineage>
        <taxon>Bacteria</taxon>
        <taxon>Bacillati</taxon>
        <taxon>Actinomycetota</taxon>
        <taxon>Actinomycetes</taxon>
        <taxon>Propionibacteriales</taxon>
        <taxon>Kribbellaceae</taxon>
        <taxon>Kribbella</taxon>
    </lineage>
</organism>
<dbReference type="EMBL" id="SLWM01000004">
    <property type="protein sequence ID" value="TCO25950.1"/>
    <property type="molecule type" value="Genomic_DNA"/>
</dbReference>
<comment type="caution">
    <text evidence="6">The sequence shown here is derived from an EMBL/GenBank/DDBJ whole genome shotgun (WGS) entry which is preliminary data.</text>
</comment>
<accession>A0ABY2BRJ4</accession>
<feature type="region of interest" description="Disordered" evidence="4">
    <location>
        <begin position="1"/>
        <end position="23"/>
    </location>
</feature>
<proteinExistence type="predicted"/>
<dbReference type="Proteomes" id="UP000295818">
    <property type="component" value="Unassembled WGS sequence"/>
</dbReference>
<sequence>MVIPNRVGQGGSGPGPISPDGSPIEMYERAEARGEDQLINAVLSPRSSILELGCGTGRITRPLLALGHQVLAVDESPDMVARITETETLCSTIEDLRLDRRFDLVLMMSFLINVPDDDARRGLLDTCARHVKPDGTVLLQQHDRRSFAQNAVLERENHRLVISDVQQLPGDRQAATMTHTVGEETWSQDILVQNLTEQQLTDQLRASGLELVDYLTPDQTWIRARPQQVAAT</sequence>
<evidence type="ECO:0000313" key="6">
    <source>
        <dbReference type="EMBL" id="TCO25950.1"/>
    </source>
</evidence>
<dbReference type="InterPro" id="IPR041698">
    <property type="entry name" value="Methyltransf_25"/>
</dbReference>
<dbReference type="Pfam" id="PF13649">
    <property type="entry name" value="Methyltransf_25"/>
    <property type="match status" value="1"/>
</dbReference>
<keyword evidence="2" id="KW-0808">Transferase</keyword>
<evidence type="ECO:0000256" key="3">
    <source>
        <dbReference type="ARBA" id="ARBA00022691"/>
    </source>
</evidence>
<evidence type="ECO:0000256" key="1">
    <source>
        <dbReference type="ARBA" id="ARBA00022603"/>
    </source>
</evidence>
<dbReference type="PANTHER" id="PTHR43464:SF19">
    <property type="entry name" value="UBIQUINONE BIOSYNTHESIS O-METHYLTRANSFERASE, MITOCHONDRIAL"/>
    <property type="match status" value="1"/>
</dbReference>
<dbReference type="PANTHER" id="PTHR43464">
    <property type="entry name" value="METHYLTRANSFERASE"/>
    <property type="match status" value="1"/>
</dbReference>
<feature type="domain" description="Methyltransferase" evidence="5">
    <location>
        <begin position="49"/>
        <end position="135"/>
    </location>
</feature>
<keyword evidence="3" id="KW-0949">S-adenosyl-L-methionine</keyword>
<dbReference type="GO" id="GO:0008168">
    <property type="term" value="F:methyltransferase activity"/>
    <property type="evidence" value="ECO:0007669"/>
    <property type="project" value="UniProtKB-KW"/>
</dbReference>
<evidence type="ECO:0000313" key="7">
    <source>
        <dbReference type="Proteomes" id="UP000295818"/>
    </source>
</evidence>
<name>A0ABY2BRJ4_9ACTN</name>
<evidence type="ECO:0000256" key="4">
    <source>
        <dbReference type="SAM" id="MobiDB-lite"/>
    </source>
</evidence>
<dbReference type="CDD" id="cd02440">
    <property type="entry name" value="AdoMet_MTases"/>
    <property type="match status" value="1"/>
</dbReference>
<gene>
    <name evidence="6" type="ORF">EV644_104454</name>
</gene>
<keyword evidence="7" id="KW-1185">Reference proteome</keyword>
<dbReference type="InterPro" id="IPR029063">
    <property type="entry name" value="SAM-dependent_MTases_sf"/>
</dbReference>
<evidence type="ECO:0000256" key="2">
    <source>
        <dbReference type="ARBA" id="ARBA00022679"/>
    </source>
</evidence>
<reference evidence="6 7" key="1">
    <citation type="journal article" date="2015" name="Stand. Genomic Sci.">
        <title>Genomic Encyclopedia of Bacterial and Archaeal Type Strains, Phase III: the genomes of soil and plant-associated and newly described type strains.</title>
        <authorList>
            <person name="Whitman W.B."/>
            <person name="Woyke T."/>
            <person name="Klenk H.P."/>
            <person name="Zhou Y."/>
            <person name="Lilburn T.G."/>
            <person name="Beck B.J."/>
            <person name="De Vos P."/>
            <person name="Vandamme P."/>
            <person name="Eisen J.A."/>
            <person name="Garrity G."/>
            <person name="Hugenholtz P."/>
            <person name="Kyrpides N.C."/>
        </authorList>
    </citation>
    <scope>NUCLEOTIDE SEQUENCE [LARGE SCALE GENOMIC DNA]</scope>
    <source>
        <strain evidence="6 7">VKM Ac-2538</strain>
    </source>
</reference>
<keyword evidence="1 6" id="KW-0489">Methyltransferase</keyword>
<dbReference type="RefSeq" id="WP_132188769.1">
    <property type="nucleotide sequence ID" value="NZ_SLWM01000004.1"/>
</dbReference>
<dbReference type="GO" id="GO:0032259">
    <property type="term" value="P:methylation"/>
    <property type="evidence" value="ECO:0007669"/>
    <property type="project" value="UniProtKB-KW"/>
</dbReference>
<evidence type="ECO:0000259" key="5">
    <source>
        <dbReference type="Pfam" id="PF13649"/>
    </source>
</evidence>
<dbReference type="Gene3D" id="3.40.50.150">
    <property type="entry name" value="Vaccinia Virus protein VP39"/>
    <property type="match status" value="1"/>
</dbReference>